<proteinExistence type="inferred from homology"/>
<sequence length="88" mass="9625">MLKEKVIVRNKTGLHARPATVLAKLSRKYQSTIELIHNDKVIKLKSVLGILSAGIRSGSALEVICDGQDEQDAMDEIKTLFASGFGEE</sequence>
<keyword evidence="4" id="KW-0598">Phosphotransferase system</keyword>
<evidence type="ECO:0000313" key="9">
    <source>
        <dbReference type="EMBL" id="ATA18198.1"/>
    </source>
</evidence>
<dbReference type="AlphaFoldDB" id="A0A250AW54"/>
<name>A0A250AW54_9GAMM</name>
<comment type="subcellular location">
    <subcellularLocation>
        <location evidence="1">Cytoplasm</location>
    </subcellularLocation>
</comment>
<dbReference type="InterPro" id="IPR035895">
    <property type="entry name" value="HPr-like_sf"/>
</dbReference>
<dbReference type="Proteomes" id="UP000217182">
    <property type="component" value="Chromosome"/>
</dbReference>
<evidence type="ECO:0000256" key="5">
    <source>
        <dbReference type="ARBA" id="ARBA00037424"/>
    </source>
</evidence>
<evidence type="ECO:0000313" key="10">
    <source>
        <dbReference type="Proteomes" id="UP000217182"/>
    </source>
</evidence>
<evidence type="ECO:0000256" key="2">
    <source>
        <dbReference type="ARBA" id="ARBA00010736"/>
    </source>
</evidence>
<evidence type="ECO:0000256" key="7">
    <source>
        <dbReference type="ARBA" id="ARBA00041734"/>
    </source>
</evidence>
<accession>A0A250AW54</accession>
<organism evidence="9 10">
    <name type="scientific">Gibbsiella quercinecans</name>
    <dbReference type="NCBI Taxonomy" id="929813"/>
    <lineage>
        <taxon>Bacteria</taxon>
        <taxon>Pseudomonadati</taxon>
        <taxon>Pseudomonadota</taxon>
        <taxon>Gammaproteobacteria</taxon>
        <taxon>Enterobacterales</taxon>
        <taxon>Yersiniaceae</taxon>
        <taxon>Gibbsiella</taxon>
    </lineage>
</organism>
<dbReference type="PROSITE" id="PS51350">
    <property type="entry name" value="PTS_HPR_DOM"/>
    <property type="match status" value="1"/>
</dbReference>
<gene>
    <name evidence="9" type="ORF">AWC35_01865</name>
</gene>
<dbReference type="Pfam" id="PF00381">
    <property type="entry name" value="PTS-HPr"/>
    <property type="match status" value="1"/>
</dbReference>
<keyword evidence="10" id="KW-1185">Reference proteome</keyword>
<keyword evidence="3" id="KW-0963">Cytoplasm</keyword>
<keyword evidence="9" id="KW-0813">Transport</keyword>
<evidence type="ECO:0000259" key="8">
    <source>
        <dbReference type="PROSITE" id="PS51350"/>
    </source>
</evidence>
<dbReference type="InterPro" id="IPR050399">
    <property type="entry name" value="HPr"/>
</dbReference>
<dbReference type="Gene3D" id="3.30.1340.10">
    <property type="entry name" value="HPr-like"/>
    <property type="match status" value="1"/>
</dbReference>
<protein>
    <recommendedName>
        <fullName evidence="6">Phosphocarrier protein NPr</fullName>
    </recommendedName>
    <alternativeName>
        <fullName evidence="7">Nitrogen-related HPr</fullName>
    </alternativeName>
</protein>
<feature type="domain" description="HPr" evidence="8">
    <location>
        <begin position="1"/>
        <end position="88"/>
    </location>
</feature>
<dbReference type="GO" id="GO:0009401">
    <property type="term" value="P:phosphoenolpyruvate-dependent sugar phosphotransferase system"/>
    <property type="evidence" value="ECO:0007669"/>
    <property type="project" value="UniProtKB-KW"/>
</dbReference>
<dbReference type="InterPro" id="IPR000032">
    <property type="entry name" value="HPr-like"/>
</dbReference>
<dbReference type="KEGG" id="gqu:AWC35_01865"/>
<dbReference type="SUPFAM" id="SSF55594">
    <property type="entry name" value="HPr-like"/>
    <property type="match status" value="1"/>
</dbReference>
<dbReference type="RefSeq" id="WP_095844791.1">
    <property type="nucleotide sequence ID" value="NZ_CP014136.1"/>
</dbReference>
<dbReference type="CDD" id="cd00367">
    <property type="entry name" value="PTS-HPr_like"/>
    <property type="match status" value="1"/>
</dbReference>
<keyword evidence="9" id="KW-0762">Sugar transport</keyword>
<dbReference type="OrthoDB" id="9798965at2"/>
<dbReference type="PRINTS" id="PR00107">
    <property type="entry name" value="PHOSPHOCPHPR"/>
</dbReference>
<dbReference type="PROSITE" id="PS00369">
    <property type="entry name" value="PTS_HPR_HIS"/>
    <property type="match status" value="1"/>
</dbReference>
<dbReference type="GO" id="GO:0005737">
    <property type="term" value="C:cytoplasm"/>
    <property type="evidence" value="ECO:0007669"/>
    <property type="project" value="UniProtKB-SubCell"/>
</dbReference>
<dbReference type="InterPro" id="IPR001020">
    <property type="entry name" value="PTS_HPr_His_P_site"/>
</dbReference>
<reference evidence="9 10" key="1">
    <citation type="submission" date="2016-01" db="EMBL/GenBank/DDBJ databases">
        <authorList>
            <person name="Oliw E.H."/>
        </authorList>
    </citation>
    <scope>NUCLEOTIDE SEQUENCE [LARGE SCALE GENOMIC DNA]</scope>
    <source>
        <strain evidence="9 10">FRB97</strain>
    </source>
</reference>
<evidence type="ECO:0000256" key="3">
    <source>
        <dbReference type="ARBA" id="ARBA00022490"/>
    </source>
</evidence>
<comment type="similarity">
    <text evidence="2">Belongs to the HPr family.</text>
</comment>
<evidence type="ECO:0000256" key="1">
    <source>
        <dbReference type="ARBA" id="ARBA00004496"/>
    </source>
</evidence>
<evidence type="ECO:0000256" key="6">
    <source>
        <dbReference type="ARBA" id="ARBA00040081"/>
    </source>
</evidence>
<dbReference type="NCBIfam" id="TIGR01003">
    <property type="entry name" value="PTS_HPr_family"/>
    <property type="match status" value="1"/>
</dbReference>
<dbReference type="PANTHER" id="PTHR33705">
    <property type="entry name" value="PHOSPHOCARRIER PROTEIN HPR"/>
    <property type="match status" value="1"/>
</dbReference>
<evidence type="ECO:0000256" key="4">
    <source>
        <dbReference type="ARBA" id="ARBA00022683"/>
    </source>
</evidence>
<dbReference type="PANTHER" id="PTHR33705:SF2">
    <property type="entry name" value="PHOSPHOCARRIER PROTEIN NPR"/>
    <property type="match status" value="1"/>
</dbReference>
<comment type="function">
    <text evidence="5">Component of the phosphoenolpyruvate-dependent nitrogen-metabolic phosphotransferase system (nitrogen-metabolic PTS), that seems to be involved in regulating nitrogen metabolism. The phosphoryl group from phosphoenolpyruvate (PEP) is transferred to the phosphoryl carrier protein NPr by enzyme I-Ntr. Phospho-NPr then transfers it to EIIA-Ntr. Could function in the transcriptional regulation of sigma-54 dependent operons in conjunction with the NPr (PtsO) and EIIA-Ntr (PtsN) proteins.</text>
</comment>
<dbReference type="EMBL" id="CP014136">
    <property type="protein sequence ID" value="ATA18198.1"/>
    <property type="molecule type" value="Genomic_DNA"/>
</dbReference>